<feature type="compositionally biased region" description="Polar residues" evidence="7">
    <location>
        <begin position="302"/>
        <end position="315"/>
    </location>
</feature>
<feature type="region of interest" description="Disordered" evidence="7">
    <location>
        <begin position="563"/>
        <end position="620"/>
    </location>
</feature>
<feature type="compositionally biased region" description="Low complexity" evidence="7">
    <location>
        <begin position="214"/>
        <end position="253"/>
    </location>
</feature>
<dbReference type="PANTHER" id="PTHR31845">
    <property type="entry name" value="FINGER DOMAIN PROTEIN, PUTATIVE-RELATED"/>
    <property type="match status" value="1"/>
</dbReference>
<dbReference type="InterPro" id="IPR051089">
    <property type="entry name" value="prtT"/>
</dbReference>
<feature type="compositionally biased region" description="Low complexity" evidence="7">
    <location>
        <begin position="287"/>
        <end position="299"/>
    </location>
</feature>
<dbReference type="SMART" id="SM00906">
    <property type="entry name" value="Fungal_trans"/>
    <property type="match status" value="1"/>
</dbReference>
<protein>
    <recommendedName>
        <fullName evidence="8">Zn(2)-C6 fungal-type domain-containing protein</fullName>
    </recommendedName>
</protein>
<proteinExistence type="predicted"/>
<dbReference type="GO" id="GO:0006351">
    <property type="term" value="P:DNA-templated transcription"/>
    <property type="evidence" value="ECO:0007669"/>
    <property type="project" value="InterPro"/>
</dbReference>
<feature type="compositionally biased region" description="Polar residues" evidence="7">
    <location>
        <begin position="126"/>
        <end position="136"/>
    </location>
</feature>
<evidence type="ECO:0000256" key="1">
    <source>
        <dbReference type="ARBA" id="ARBA00004123"/>
    </source>
</evidence>
<dbReference type="Proteomes" id="UP000076798">
    <property type="component" value="Unassembled WGS sequence"/>
</dbReference>
<dbReference type="PANTHER" id="PTHR31845:SF19">
    <property type="entry name" value="TRANSCRIPTION FACTOR DOMAIN-CONTAINING PROTEIN"/>
    <property type="match status" value="1"/>
</dbReference>
<feature type="compositionally biased region" description="Polar residues" evidence="7">
    <location>
        <begin position="146"/>
        <end position="158"/>
    </location>
</feature>
<keyword evidence="4" id="KW-0238">DNA-binding</keyword>
<feature type="region of interest" description="Disordered" evidence="7">
    <location>
        <begin position="1105"/>
        <end position="1131"/>
    </location>
</feature>
<reference evidence="9 10" key="1">
    <citation type="journal article" date="2016" name="Mol. Biol. Evol.">
        <title>Comparative Genomics of Early-Diverging Mushroom-Forming Fungi Provides Insights into the Origins of Lignocellulose Decay Capabilities.</title>
        <authorList>
            <person name="Nagy L.G."/>
            <person name="Riley R."/>
            <person name="Tritt A."/>
            <person name="Adam C."/>
            <person name="Daum C."/>
            <person name="Floudas D."/>
            <person name="Sun H."/>
            <person name="Yadav J.S."/>
            <person name="Pangilinan J."/>
            <person name="Larsson K.H."/>
            <person name="Matsuura K."/>
            <person name="Barry K."/>
            <person name="Labutti K."/>
            <person name="Kuo R."/>
            <person name="Ohm R.A."/>
            <person name="Bhattacharya S.S."/>
            <person name="Shirouzu T."/>
            <person name="Yoshinaga Y."/>
            <person name="Martin F.M."/>
            <person name="Grigoriev I.V."/>
            <person name="Hibbett D.S."/>
        </authorList>
    </citation>
    <scope>NUCLEOTIDE SEQUENCE [LARGE SCALE GENOMIC DNA]</scope>
    <source>
        <strain evidence="9 10">HHB10207 ss-3</strain>
    </source>
</reference>
<dbReference type="InterPro" id="IPR007219">
    <property type="entry name" value="XnlR_reg_dom"/>
</dbReference>
<feature type="domain" description="Zn(2)-C6 fungal-type" evidence="8">
    <location>
        <begin position="420"/>
        <end position="452"/>
    </location>
</feature>
<dbReference type="Gene3D" id="4.10.240.10">
    <property type="entry name" value="Zn(2)-C6 fungal-type DNA-binding domain"/>
    <property type="match status" value="1"/>
</dbReference>
<feature type="compositionally biased region" description="Acidic residues" evidence="7">
    <location>
        <begin position="565"/>
        <end position="576"/>
    </location>
</feature>
<feature type="compositionally biased region" description="Low complexity" evidence="7">
    <location>
        <begin position="316"/>
        <end position="326"/>
    </location>
</feature>
<dbReference type="CDD" id="cd00067">
    <property type="entry name" value="GAL4"/>
    <property type="match status" value="1"/>
</dbReference>
<dbReference type="GO" id="GO:0000976">
    <property type="term" value="F:transcription cis-regulatory region binding"/>
    <property type="evidence" value="ECO:0007669"/>
    <property type="project" value="TreeGrafter"/>
</dbReference>
<dbReference type="SMART" id="SM00066">
    <property type="entry name" value="GAL4"/>
    <property type="match status" value="1"/>
</dbReference>
<feature type="compositionally biased region" description="Low complexity" evidence="7">
    <location>
        <begin position="165"/>
        <end position="189"/>
    </location>
</feature>
<sequence length="1279" mass="140077">MHAHAVTPPHQHQPPPSLQPARADHTQLKPISIQTYQIKGQPPPQSVAAYFDPGPLPPPDPFSIESQLAAVLRNSDPETLSVAGLSGALEQSALTYRYSQNQQSASQNQQQQQIKANSKNGIPSDVSETSISTTMPSGVDFPPSAGQFTFHIQNTPYTNFGPVHQQQVQQQQQQQQQQILQNQAQGQHQFRATAPRTFSTASSDISHHSHHSRQSAYSQHSQHSQSLSHQSQHSHSQQQPILQQQQQALYSSPGSLDVDHSSGYASSNGGNGTYFTSPYQGQLEHPSPSSSFDLSGSESYYMPNQPTNSLNGAISQTQTQPQPQQLQNNGIQSASLNGIPSLNGVGINGAGPNAINGVNGTNRSFLVPHPTAEDYILVPGGKRRRKTTTDEFGVGEDEDEEDEDDEPQTGADARNGRLGACQNCKRLKVKCDRTKGSVVCRKCAASGQDCTIPNRKPRKAPAKRGDLMDQIHQRDQLIRDKDALIQQLLNQFESRSSAVLSLPNPYAASASSPGPGAPSPAASAVKSPDEEQREKEIQEWIDKARATLNSSSGLLGGDFNAVVEDASDDGEDDDQTEGGYQAANANGANGIEEDEDLLNGKGDEDSGDEESKRQEKAHVIPSAAPLGFIAAESIKKKRTRRGSSVGVQEADEVGLANESFFRPTANPSLHFDSETQNPPEIMTRGLVSVKEVKELFDTYFQDMNLSVSLLDPAVYTPEKTFSRSPFLFTVICATASRFMPNRHDLYRTLMSHAQLCAGGALISGKKCVESVQAYILMALYPIPARRWSQDRSWMYLGCAIRMATDLNLHHPPSMSATGETATTHASIDHTQQEAHAREVLNRTRAWLTCYNLDKSAGMQLGKPLTIRDDWVAPLLEKNIEALGDDWWCGTPFGFKFDLHICAYNALLRVIARFHQTIFSDISGGVNKTLPLEEVTQGFEDEIEKLGQKWFNHIGRLTPPEDTQLVFRLDLLRLEYSYNRLVALSFGFQHAFHKIVPGRESAFLDRCYRAATETLNIIINDLAPKRYLRYGPESYSIFATFASAFLLKLLRPKFSNWLQAQRKEEILELVGKLIEALNTIAIDERHVPRLYARFLDGLLAKAKKSTRGSSASASSPSATLSGSSKDPSVSPNMQSAALFGELTNNGNADQLFDMSGTSNSMTGHPNMGSYATVNTGSAHLDPHTQMQQEIAAGGFAMNGFDDGLPVHDPVQGYVPADEKDLLAGMTNLGDRFWDNNIFWPGFSQEMSVDPAQLGMESSSFYGNINGDYSNGMNGMNGHTM</sequence>
<dbReference type="STRING" id="1314776.A0A166AFN3"/>
<keyword evidence="5" id="KW-0804">Transcription</keyword>
<evidence type="ECO:0000256" key="5">
    <source>
        <dbReference type="ARBA" id="ARBA00023163"/>
    </source>
</evidence>
<feature type="region of interest" description="Disordered" evidence="7">
    <location>
        <begin position="100"/>
        <end position="326"/>
    </location>
</feature>
<dbReference type="PROSITE" id="PS00463">
    <property type="entry name" value="ZN2_CY6_FUNGAL_1"/>
    <property type="match status" value="1"/>
</dbReference>
<keyword evidence="6" id="KW-0539">Nucleus</keyword>
<keyword evidence="3" id="KW-0805">Transcription regulation</keyword>
<feature type="compositionally biased region" description="Basic and acidic residues" evidence="7">
    <location>
        <begin position="527"/>
        <end position="536"/>
    </location>
</feature>
<evidence type="ECO:0000259" key="8">
    <source>
        <dbReference type="PROSITE" id="PS50048"/>
    </source>
</evidence>
<evidence type="ECO:0000256" key="2">
    <source>
        <dbReference type="ARBA" id="ARBA00022723"/>
    </source>
</evidence>
<evidence type="ECO:0000313" key="10">
    <source>
        <dbReference type="Proteomes" id="UP000076798"/>
    </source>
</evidence>
<dbReference type="PROSITE" id="PS50048">
    <property type="entry name" value="ZN2_CY6_FUNGAL_2"/>
    <property type="match status" value="1"/>
</dbReference>
<feature type="compositionally biased region" description="Basic and acidic residues" evidence="7">
    <location>
        <begin position="601"/>
        <end position="618"/>
    </location>
</feature>
<gene>
    <name evidence="9" type="ORF">SISSUDRAFT_1051603</name>
</gene>
<dbReference type="Pfam" id="PF04082">
    <property type="entry name" value="Fungal_trans"/>
    <property type="match status" value="1"/>
</dbReference>
<organism evidence="9 10">
    <name type="scientific">Sistotremastrum suecicum HHB10207 ss-3</name>
    <dbReference type="NCBI Taxonomy" id="1314776"/>
    <lineage>
        <taxon>Eukaryota</taxon>
        <taxon>Fungi</taxon>
        <taxon>Dikarya</taxon>
        <taxon>Basidiomycota</taxon>
        <taxon>Agaricomycotina</taxon>
        <taxon>Agaricomycetes</taxon>
        <taxon>Sistotremastrales</taxon>
        <taxon>Sistotremastraceae</taxon>
        <taxon>Sistotremastrum</taxon>
    </lineage>
</organism>
<accession>A0A166AFN3</accession>
<dbReference type="GO" id="GO:0008270">
    <property type="term" value="F:zinc ion binding"/>
    <property type="evidence" value="ECO:0007669"/>
    <property type="project" value="InterPro"/>
</dbReference>
<comment type="subcellular location">
    <subcellularLocation>
        <location evidence="1">Nucleus</location>
    </subcellularLocation>
</comment>
<evidence type="ECO:0000256" key="7">
    <source>
        <dbReference type="SAM" id="MobiDB-lite"/>
    </source>
</evidence>
<evidence type="ECO:0000256" key="4">
    <source>
        <dbReference type="ARBA" id="ARBA00023125"/>
    </source>
</evidence>
<dbReference type="CDD" id="cd12148">
    <property type="entry name" value="fungal_TF_MHR"/>
    <property type="match status" value="1"/>
</dbReference>
<feature type="compositionally biased region" description="Low complexity" evidence="7">
    <location>
        <begin position="505"/>
        <end position="526"/>
    </location>
</feature>
<feature type="compositionally biased region" description="Acidic residues" evidence="7">
    <location>
        <begin position="393"/>
        <end position="407"/>
    </location>
</feature>
<dbReference type="Pfam" id="PF00172">
    <property type="entry name" value="Zn_clus"/>
    <property type="match status" value="1"/>
</dbReference>
<keyword evidence="10" id="KW-1185">Reference proteome</keyword>
<evidence type="ECO:0000313" key="9">
    <source>
        <dbReference type="EMBL" id="KZT35275.1"/>
    </source>
</evidence>
<feature type="compositionally biased region" description="Low complexity" evidence="7">
    <location>
        <begin position="577"/>
        <end position="590"/>
    </location>
</feature>
<evidence type="ECO:0000256" key="6">
    <source>
        <dbReference type="ARBA" id="ARBA00023242"/>
    </source>
</evidence>
<dbReference type="InterPro" id="IPR001138">
    <property type="entry name" value="Zn2Cys6_DnaBD"/>
</dbReference>
<dbReference type="OrthoDB" id="39175at2759"/>
<dbReference type="InterPro" id="IPR036864">
    <property type="entry name" value="Zn2-C6_fun-type_DNA-bd_sf"/>
</dbReference>
<dbReference type="AlphaFoldDB" id="A0A166AFN3"/>
<dbReference type="GO" id="GO:0000981">
    <property type="term" value="F:DNA-binding transcription factor activity, RNA polymerase II-specific"/>
    <property type="evidence" value="ECO:0007669"/>
    <property type="project" value="InterPro"/>
</dbReference>
<dbReference type="GO" id="GO:0005634">
    <property type="term" value="C:nucleus"/>
    <property type="evidence" value="ECO:0007669"/>
    <property type="project" value="UniProtKB-SubCell"/>
</dbReference>
<evidence type="ECO:0000256" key="3">
    <source>
        <dbReference type="ARBA" id="ARBA00023015"/>
    </source>
</evidence>
<feature type="region of interest" description="Disordered" evidence="7">
    <location>
        <begin position="505"/>
        <end position="536"/>
    </location>
</feature>
<feature type="compositionally biased region" description="Low complexity" evidence="7">
    <location>
        <begin position="1"/>
        <end position="10"/>
    </location>
</feature>
<keyword evidence="2" id="KW-0479">Metal-binding</keyword>
<name>A0A166AFN3_9AGAM</name>
<feature type="compositionally biased region" description="Low complexity" evidence="7">
    <location>
        <begin position="100"/>
        <end position="120"/>
    </location>
</feature>
<feature type="compositionally biased region" description="Low complexity" evidence="7">
    <location>
        <begin position="1106"/>
        <end position="1124"/>
    </location>
</feature>
<feature type="region of interest" description="Disordered" evidence="7">
    <location>
        <begin position="1"/>
        <end position="63"/>
    </location>
</feature>
<feature type="region of interest" description="Disordered" evidence="7">
    <location>
        <begin position="382"/>
        <end position="416"/>
    </location>
</feature>
<dbReference type="SUPFAM" id="SSF57701">
    <property type="entry name" value="Zn2/Cys6 DNA-binding domain"/>
    <property type="match status" value="1"/>
</dbReference>
<dbReference type="EMBL" id="KV428145">
    <property type="protein sequence ID" value="KZT35275.1"/>
    <property type="molecule type" value="Genomic_DNA"/>
</dbReference>